<feature type="region of interest" description="Disordered" evidence="1">
    <location>
        <begin position="1"/>
        <end position="31"/>
    </location>
</feature>
<proteinExistence type="predicted"/>
<sequence length="69" mass="7537">MTSRATRGTSLRPPMAVEDHDDEFFSGGGGEEEFRLQQNWPTGLAISPLSFYEAGLISPGFFDSPGQRS</sequence>
<evidence type="ECO:0000313" key="3">
    <source>
        <dbReference type="Proteomes" id="UP000737018"/>
    </source>
</evidence>
<dbReference type="OrthoDB" id="1918969at2759"/>
<evidence type="ECO:0000256" key="1">
    <source>
        <dbReference type="SAM" id="MobiDB-lite"/>
    </source>
</evidence>
<gene>
    <name evidence="2" type="ORF">CMV_009440</name>
</gene>
<dbReference type="Proteomes" id="UP000737018">
    <property type="component" value="Unassembled WGS sequence"/>
</dbReference>
<dbReference type="AlphaFoldDB" id="A0A8J4R9V0"/>
<reference evidence="2" key="1">
    <citation type="submission" date="2020-03" db="EMBL/GenBank/DDBJ databases">
        <title>Castanea mollissima Vanexum genome sequencing.</title>
        <authorList>
            <person name="Staton M."/>
        </authorList>
    </citation>
    <scope>NUCLEOTIDE SEQUENCE</scope>
    <source>
        <tissue evidence="2">Leaf</tissue>
    </source>
</reference>
<accession>A0A8J4R9V0</accession>
<name>A0A8J4R9V0_9ROSI</name>
<comment type="caution">
    <text evidence="2">The sequence shown here is derived from an EMBL/GenBank/DDBJ whole genome shotgun (WGS) entry which is preliminary data.</text>
</comment>
<protein>
    <submittedName>
        <fullName evidence="2">Uncharacterized protein</fullName>
    </submittedName>
</protein>
<organism evidence="2 3">
    <name type="scientific">Castanea mollissima</name>
    <name type="common">Chinese chestnut</name>
    <dbReference type="NCBI Taxonomy" id="60419"/>
    <lineage>
        <taxon>Eukaryota</taxon>
        <taxon>Viridiplantae</taxon>
        <taxon>Streptophyta</taxon>
        <taxon>Embryophyta</taxon>
        <taxon>Tracheophyta</taxon>
        <taxon>Spermatophyta</taxon>
        <taxon>Magnoliopsida</taxon>
        <taxon>eudicotyledons</taxon>
        <taxon>Gunneridae</taxon>
        <taxon>Pentapetalae</taxon>
        <taxon>rosids</taxon>
        <taxon>fabids</taxon>
        <taxon>Fagales</taxon>
        <taxon>Fagaceae</taxon>
        <taxon>Castanea</taxon>
    </lineage>
</organism>
<dbReference type="EMBL" id="JRKL02001040">
    <property type="protein sequence ID" value="KAF3966465.1"/>
    <property type="molecule type" value="Genomic_DNA"/>
</dbReference>
<keyword evidence="3" id="KW-1185">Reference proteome</keyword>
<evidence type="ECO:0000313" key="2">
    <source>
        <dbReference type="EMBL" id="KAF3966465.1"/>
    </source>
</evidence>